<dbReference type="AlphaFoldDB" id="A0A133ZPF7"/>
<accession>A0A133ZPF7</accession>
<evidence type="ECO:0000313" key="2">
    <source>
        <dbReference type="Proteomes" id="UP000070355"/>
    </source>
</evidence>
<protein>
    <submittedName>
        <fullName evidence="1">Uncharacterized protein</fullName>
    </submittedName>
</protein>
<gene>
    <name evidence="1" type="ORF">HMPREF3186_01756</name>
</gene>
<name>A0A133ZPF7_9BACL</name>
<dbReference type="STRING" id="1379.HMPREF3186_01756"/>
<proteinExistence type="predicted"/>
<sequence length="79" mass="9502">KYLNGFEKKKPKNKTSKLDKYCELIKSLLSSSTQTFSYIRVLRQYLEDNYEINTQLSITILEIHQNFMNTLKKREMSEF</sequence>
<dbReference type="PATRIC" id="fig|1379.3.peg.1747"/>
<dbReference type="EMBL" id="LSDC01000131">
    <property type="protein sequence ID" value="KXB57326.1"/>
    <property type="molecule type" value="Genomic_DNA"/>
</dbReference>
<dbReference type="Proteomes" id="UP000070355">
    <property type="component" value="Unassembled WGS sequence"/>
</dbReference>
<reference evidence="2" key="1">
    <citation type="submission" date="2016-01" db="EMBL/GenBank/DDBJ databases">
        <authorList>
            <person name="Mitreva M."/>
            <person name="Pepin K.H."/>
            <person name="Mihindukulasuriya K.A."/>
            <person name="Fulton R."/>
            <person name="Fronick C."/>
            <person name="O'Laughlin M."/>
            <person name="Miner T."/>
            <person name="Herter B."/>
            <person name="Rosa B.A."/>
            <person name="Cordes M."/>
            <person name="Tomlinson C."/>
            <person name="Wollam A."/>
            <person name="Palsikar V.B."/>
            <person name="Mardis E.R."/>
            <person name="Wilson R.K."/>
        </authorList>
    </citation>
    <scope>NUCLEOTIDE SEQUENCE [LARGE SCALE GENOMIC DNA]</scope>
    <source>
        <strain evidence="2">DNF01167</strain>
    </source>
</reference>
<comment type="caution">
    <text evidence="1">The sequence shown here is derived from an EMBL/GenBank/DDBJ whole genome shotgun (WGS) entry which is preliminary data.</text>
</comment>
<organism evidence="1 2">
    <name type="scientific">Gemella haemolysans</name>
    <dbReference type="NCBI Taxonomy" id="1379"/>
    <lineage>
        <taxon>Bacteria</taxon>
        <taxon>Bacillati</taxon>
        <taxon>Bacillota</taxon>
        <taxon>Bacilli</taxon>
        <taxon>Bacillales</taxon>
        <taxon>Gemellaceae</taxon>
        <taxon>Gemella</taxon>
    </lineage>
</organism>
<feature type="non-terminal residue" evidence="1">
    <location>
        <position position="1"/>
    </location>
</feature>
<evidence type="ECO:0000313" key="1">
    <source>
        <dbReference type="EMBL" id="KXB57326.1"/>
    </source>
</evidence>